<dbReference type="HAMAP" id="MF_01343_B">
    <property type="entry name" value="Ribosomal_uS15_B"/>
    <property type="match status" value="1"/>
</dbReference>
<dbReference type="GO" id="GO:0003735">
    <property type="term" value="F:structural constituent of ribosome"/>
    <property type="evidence" value="ECO:0007669"/>
    <property type="project" value="InterPro"/>
</dbReference>
<sequence length="88" mass="10236">MMLKGKKKEKLIKGHQIHEKDTGSPEVQIAILTKSIEELSSHLKKHKKDNHSRRGLIQMVADRRTHMKYLEKKHKVRFAALTKKLGSK</sequence>
<keyword evidence="4" id="KW-0694">RNA-binding</keyword>
<dbReference type="CDD" id="cd00353">
    <property type="entry name" value="Ribosomal_S15p_S13e"/>
    <property type="match status" value="1"/>
</dbReference>
<name>A0A1G2CTJ8_9BACT</name>
<keyword evidence="2 4" id="KW-0687">Ribonucleoprotein</keyword>
<dbReference type="AlphaFoldDB" id="A0A1G2CTJ8"/>
<dbReference type="InterPro" id="IPR005290">
    <property type="entry name" value="Ribosomal_uS15_bac-type"/>
</dbReference>
<evidence type="ECO:0000256" key="3">
    <source>
        <dbReference type="ARBA" id="ARBA00064542"/>
    </source>
</evidence>
<evidence type="ECO:0000256" key="1">
    <source>
        <dbReference type="ARBA" id="ARBA00022980"/>
    </source>
</evidence>
<evidence type="ECO:0000256" key="5">
    <source>
        <dbReference type="RuleBase" id="RU003919"/>
    </source>
</evidence>
<evidence type="ECO:0000313" key="8">
    <source>
        <dbReference type="Proteomes" id="UP000178841"/>
    </source>
</evidence>
<feature type="region of interest" description="Disordered" evidence="6">
    <location>
        <begin position="1"/>
        <end position="24"/>
    </location>
</feature>
<dbReference type="Pfam" id="PF00312">
    <property type="entry name" value="Ribosomal_S15"/>
    <property type="match status" value="1"/>
</dbReference>
<dbReference type="Gene3D" id="1.10.287.10">
    <property type="entry name" value="S15/NS1, RNA-binding"/>
    <property type="match status" value="1"/>
</dbReference>
<dbReference type="InterPro" id="IPR009068">
    <property type="entry name" value="uS15_NS1_RNA-bd_sf"/>
</dbReference>
<gene>
    <name evidence="4" type="primary">rpsO</name>
    <name evidence="7" type="ORF">A2648_00035</name>
</gene>
<dbReference type="PANTHER" id="PTHR23321:SF26">
    <property type="entry name" value="SMALL RIBOSOMAL SUBUNIT PROTEIN US15M"/>
    <property type="match status" value="1"/>
</dbReference>
<evidence type="ECO:0000256" key="2">
    <source>
        <dbReference type="ARBA" id="ARBA00023274"/>
    </source>
</evidence>
<dbReference type="SUPFAM" id="SSF47060">
    <property type="entry name" value="S15/NS1 RNA-binding domain"/>
    <property type="match status" value="1"/>
</dbReference>
<reference evidence="7 8" key="1">
    <citation type="journal article" date="2016" name="Nat. Commun.">
        <title>Thousands of microbial genomes shed light on interconnected biogeochemical processes in an aquifer system.</title>
        <authorList>
            <person name="Anantharaman K."/>
            <person name="Brown C.T."/>
            <person name="Hug L.A."/>
            <person name="Sharon I."/>
            <person name="Castelle C.J."/>
            <person name="Probst A.J."/>
            <person name="Thomas B.C."/>
            <person name="Singh A."/>
            <person name="Wilkins M.J."/>
            <person name="Karaoz U."/>
            <person name="Brodie E.L."/>
            <person name="Williams K.H."/>
            <person name="Hubbard S.S."/>
            <person name="Banfield J.F."/>
        </authorList>
    </citation>
    <scope>NUCLEOTIDE SEQUENCE [LARGE SCALE GENOMIC DNA]</scope>
</reference>
<accession>A0A1G2CTJ8</accession>
<dbReference type="Proteomes" id="UP000178841">
    <property type="component" value="Unassembled WGS sequence"/>
</dbReference>
<feature type="compositionally biased region" description="Basic residues" evidence="6">
    <location>
        <begin position="1"/>
        <end position="15"/>
    </location>
</feature>
<dbReference type="SMART" id="SM01387">
    <property type="entry name" value="Ribosomal_S15"/>
    <property type="match status" value="1"/>
</dbReference>
<comment type="subunit">
    <text evidence="3 4">Part of the 30S ribosomal subunit. Forms a bridge to the 50S subunit in the 70S ribosome, contacting the 23S rRNA.</text>
</comment>
<protein>
    <recommendedName>
        <fullName evidence="4">Small ribosomal subunit protein uS15</fullName>
    </recommendedName>
</protein>
<dbReference type="FunFam" id="1.10.287.10:FF:000002">
    <property type="entry name" value="30S ribosomal protein S15"/>
    <property type="match status" value="1"/>
</dbReference>
<dbReference type="NCBIfam" id="TIGR00952">
    <property type="entry name" value="S15_bact"/>
    <property type="match status" value="1"/>
</dbReference>
<dbReference type="STRING" id="1798657.A2648_00035"/>
<organism evidence="7 8">
    <name type="scientific">Candidatus Lloydbacteria bacterium RIFCSPHIGHO2_01_FULL_41_20</name>
    <dbReference type="NCBI Taxonomy" id="1798657"/>
    <lineage>
        <taxon>Bacteria</taxon>
        <taxon>Candidatus Lloydiibacteriota</taxon>
    </lineage>
</organism>
<dbReference type="EMBL" id="MHLH01000012">
    <property type="protein sequence ID" value="OGZ03981.1"/>
    <property type="molecule type" value="Genomic_DNA"/>
</dbReference>
<dbReference type="InterPro" id="IPR000589">
    <property type="entry name" value="Ribosomal_uS15"/>
</dbReference>
<dbReference type="PANTHER" id="PTHR23321">
    <property type="entry name" value="RIBOSOMAL PROTEIN S15, BACTERIAL AND ORGANELLAR"/>
    <property type="match status" value="1"/>
</dbReference>
<evidence type="ECO:0000256" key="4">
    <source>
        <dbReference type="HAMAP-Rule" id="MF_01343"/>
    </source>
</evidence>
<proteinExistence type="inferred from homology"/>
<dbReference type="Gene3D" id="6.10.250.3130">
    <property type="match status" value="1"/>
</dbReference>
<comment type="function">
    <text evidence="4">One of the primary rRNA binding proteins, it binds directly to 16S rRNA where it helps nucleate assembly of the platform of the 30S subunit by binding and bridging several RNA helices of the 16S rRNA.</text>
</comment>
<comment type="similarity">
    <text evidence="4 5">Belongs to the universal ribosomal protein uS15 family.</text>
</comment>
<evidence type="ECO:0000256" key="6">
    <source>
        <dbReference type="SAM" id="MobiDB-lite"/>
    </source>
</evidence>
<dbReference type="GO" id="GO:0006412">
    <property type="term" value="P:translation"/>
    <property type="evidence" value="ECO:0007669"/>
    <property type="project" value="UniProtKB-UniRule"/>
</dbReference>
<keyword evidence="4" id="KW-0699">rRNA-binding</keyword>
<comment type="function">
    <text evidence="4">Forms an intersubunit bridge (bridge B4) with the 23S rRNA of the 50S subunit in the ribosome.</text>
</comment>
<dbReference type="GO" id="GO:0019843">
    <property type="term" value="F:rRNA binding"/>
    <property type="evidence" value="ECO:0007669"/>
    <property type="project" value="UniProtKB-UniRule"/>
</dbReference>
<evidence type="ECO:0000313" key="7">
    <source>
        <dbReference type="EMBL" id="OGZ03981.1"/>
    </source>
</evidence>
<comment type="caution">
    <text evidence="7">The sequence shown here is derived from an EMBL/GenBank/DDBJ whole genome shotgun (WGS) entry which is preliminary data.</text>
</comment>
<keyword evidence="1 4" id="KW-0689">Ribosomal protein</keyword>
<dbReference type="GO" id="GO:0022627">
    <property type="term" value="C:cytosolic small ribosomal subunit"/>
    <property type="evidence" value="ECO:0007669"/>
    <property type="project" value="TreeGrafter"/>
</dbReference>